<feature type="transmembrane region" description="Helical" evidence="1">
    <location>
        <begin position="162"/>
        <end position="178"/>
    </location>
</feature>
<keyword evidence="1" id="KW-1133">Transmembrane helix</keyword>
<dbReference type="AlphaFoldDB" id="A0A7W6BKG6"/>
<dbReference type="Proteomes" id="UP000571950">
    <property type="component" value="Unassembled WGS sequence"/>
</dbReference>
<dbReference type="PANTHER" id="PTHR37312:SF1">
    <property type="entry name" value="MEMBRANE-BOUND ACYLTRANSFERASE YKRP-RELATED"/>
    <property type="match status" value="1"/>
</dbReference>
<keyword evidence="1" id="KW-0812">Transmembrane</keyword>
<gene>
    <name evidence="3" type="ORF">GGR43_003306</name>
</gene>
<dbReference type="Pfam" id="PF01757">
    <property type="entry name" value="Acyl_transf_3"/>
    <property type="match status" value="1"/>
</dbReference>
<feature type="domain" description="Acyltransferase 3" evidence="2">
    <location>
        <begin position="22"/>
        <end position="306"/>
    </location>
</feature>
<feature type="transmembrane region" description="Helical" evidence="1">
    <location>
        <begin position="49"/>
        <end position="67"/>
    </location>
</feature>
<sequence>MTGQATDVKERAAMRNDPCRLDWVDAAKGLGIVLVVAGHVWTRGAVRDAIYAFHMPLFFLLAGYCARPRPMGEFAGRQWHTMAAPYAAFLLALVLLDQAIEHARGHLPLFRTWGSAAWAMLLGGSELKGPLTIFWFVPCLFFARMAQNALARLWPDPRDWKWGAAMAVALAGGLWIGARSDFSPLGLLAVPVALVLLWLGALWRRIGGEGALMLAGLGLSLLALLLWKPVPLNMKVGDYGIPLVSLALAVAMSLGLCAIARALAGWRVLPFLGRRSLTIMYCHVAVIHYCAPYMGKAALLALAVIVPLIVHEALARTGWGRRYFLGMRGGKGAKSAPN</sequence>
<evidence type="ECO:0000256" key="1">
    <source>
        <dbReference type="SAM" id="Phobius"/>
    </source>
</evidence>
<feature type="transmembrane region" description="Helical" evidence="1">
    <location>
        <begin position="79"/>
        <end position="96"/>
    </location>
</feature>
<dbReference type="InterPro" id="IPR052734">
    <property type="entry name" value="Nod_factor_acetyltransferase"/>
</dbReference>
<dbReference type="RefSeq" id="WP_188073046.1">
    <property type="nucleotide sequence ID" value="NZ_BSPS01000002.1"/>
</dbReference>
<organism evidence="3 4">
    <name type="scientific">Sphingobium jiangsuense</name>
    <dbReference type="NCBI Taxonomy" id="870476"/>
    <lineage>
        <taxon>Bacteria</taxon>
        <taxon>Pseudomonadati</taxon>
        <taxon>Pseudomonadota</taxon>
        <taxon>Alphaproteobacteria</taxon>
        <taxon>Sphingomonadales</taxon>
        <taxon>Sphingomonadaceae</taxon>
        <taxon>Sphingobium</taxon>
    </lineage>
</organism>
<keyword evidence="3" id="KW-0808">Transferase</keyword>
<feature type="transmembrane region" description="Helical" evidence="1">
    <location>
        <begin position="184"/>
        <end position="203"/>
    </location>
</feature>
<proteinExistence type="predicted"/>
<reference evidence="3 4" key="1">
    <citation type="submission" date="2020-08" db="EMBL/GenBank/DDBJ databases">
        <title>Genomic Encyclopedia of Type Strains, Phase IV (KMG-IV): sequencing the most valuable type-strain genomes for metagenomic binning, comparative biology and taxonomic classification.</title>
        <authorList>
            <person name="Goeker M."/>
        </authorList>
    </citation>
    <scope>NUCLEOTIDE SEQUENCE [LARGE SCALE GENOMIC DNA]</scope>
    <source>
        <strain evidence="3 4">DSM 26189</strain>
    </source>
</reference>
<protein>
    <submittedName>
        <fullName evidence="3">Fucose 4-O-acetylase-like acetyltransferase</fullName>
    </submittedName>
</protein>
<keyword evidence="4" id="KW-1185">Reference proteome</keyword>
<feature type="transmembrane region" description="Helical" evidence="1">
    <location>
        <begin position="116"/>
        <end position="141"/>
    </location>
</feature>
<dbReference type="GO" id="GO:0016747">
    <property type="term" value="F:acyltransferase activity, transferring groups other than amino-acyl groups"/>
    <property type="evidence" value="ECO:0007669"/>
    <property type="project" value="InterPro"/>
</dbReference>
<dbReference type="PANTHER" id="PTHR37312">
    <property type="entry name" value="MEMBRANE-BOUND ACYLTRANSFERASE YKRP-RELATED"/>
    <property type="match status" value="1"/>
</dbReference>
<name>A0A7W6BKG6_9SPHN</name>
<dbReference type="InterPro" id="IPR002656">
    <property type="entry name" value="Acyl_transf_3_dom"/>
</dbReference>
<feature type="transmembrane region" description="Helical" evidence="1">
    <location>
        <begin position="210"/>
        <end position="227"/>
    </location>
</feature>
<evidence type="ECO:0000259" key="2">
    <source>
        <dbReference type="Pfam" id="PF01757"/>
    </source>
</evidence>
<accession>A0A7W6BKG6</accession>
<comment type="caution">
    <text evidence="3">The sequence shown here is derived from an EMBL/GenBank/DDBJ whole genome shotgun (WGS) entry which is preliminary data.</text>
</comment>
<feature type="transmembrane region" description="Helical" evidence="1">
    <location>
        <begin position="239"/>
        <end position="264"/>
    </location>
</feature>
<dbReference type="EMBL" id="JACIDT010000013">
    <property type="protein sequence ID" value="MBB3927574.1"/>
    <property type="molecule type" value="Genomic_DNA"/>
</dbReference>
<evidence type="ECO:0000313" key="3">
    <source>
        <dbReference type="EMBL" id="MBB3927574.1"/>
    </source>
</evidence>
<keyword evidence="1" id="KW-0472">Membrane</keyword>
<evidence type="ECO:0000313" key="4">
    <source>
        <dbReference type="Proteomes" id="UP000571950"/>
    </source>
</evidence>